<proteinExistence type="predicted"/>
<organism evidence="3">
    <name type="scientific">Arabidopsis lyrata subsp. lyrata</name>
    <name type="common">Lyre-leaved rock-cress</name>
    <dbReference type="NCBI Taxonomy" id="81972"/>
    <lineage>
        <taxon>Eukaryota</taxon>
        <taxon>Viridiplantae</taxon>
        <taxon>Streptophyta</taxon>
        <taxon>Embryophyta</taxon>
        <taxon>Tracheophyta</taxon>
        <taxon>Spermatophyta</taxon>
        <taxon>Magnoliopsida</taxon>
        <taxon>eudicotyledons</taxon>
        <taxon>Gunneridae</taxon>
        <taxon>Pentapetalae</taxon>
        <taxon>rosids</taxon>
        <taxon>malvids</taxon>
        <taxon>Brassicales</taxon>
        <taxon>Brassicaceae</taxon>
        <taxon>Camelineae</taxon>
        <taxon>Arabidopsis</taxon>
    </lineage>
</organism>
<dbReference type="AlphaFoldDB" id="D7L1J8"/>
<name>D7L1J8_ARALL</name>
<gene>
    <name evidence="2" type="ORF">ARALYDRAFT_898665</name>
</gene>
<keyword evidence="3" id="KW-1185">Reference proteome</keyword>
<keyword evidence="1" id="KW-1133">Transmembrane helix</keyword>
<dbReference type="HOGENOM" id="CLU_179561_0_0_1"/>
<accession>D7L1J8</accession>
<dbReference type="Gramene" id="scaffold_302635.1">
    <property type="protein sequence ID" value="scaffold_302635.1"/>
    <property type="gene ID" value="scaffold_302635.1"/>
</dbReference>
<evidence type="ECO:0000313" key="3">
    <source>
        <dbReference type="Proteomes" id="UP000008694"/>
    </source>
</evidence>
<keyword evidence="1" id="KW-0812">Transmembrane</keyword>
<evidence type="ECO:0000313" key="2">
    <source>
        <dbReference type="EMBL" id="EFH61737.1"/>
    </source>
</evidence>
<dbReference type="OrthoDB" id="1026635at2759"/>
<dbReference type="Proteomes" id="UP000008694">
    <property type="component" value="Unassembled WGS sequence"/>
</dbReference>
<dbReference type="EMBL" id="GL348715">
    <property type="protein sequence ID" value="EFH61737.1"/>
    <property type="molecule type" value="Genomic_DNA"/>
</dbReference>
<protein>
    <submittedName>
        <fullName evidence="2">Uncharacterized protein</fullName>
    </submittedName>
</protein>
<reference evidence="3" key="1">
    <citation type="journal article" date="2011" name="Nat. Genet.">
        <title>The Arabidopsis lyrata genome sequence and the basis of rapid genome size change.</title>
        <authorList>
            <person name="Hu T.T."/>
            <person name="Pattyn P."/>
            <person name="Bakker E.G."/>
            <person name="Cao J."/>
            <person name="Cheng J.-F."/>
            <person name="Clark R.M."/>
            <person name="Fahlgren N."/>
            <person name="Fawcett J.A."/>
            <person name="Grimwood J."/>
            <person name="Gundlach H."/>
            <person name="Haberer G."/>
            <person name="Hollister J.D."/>
            <person name="Ossowski S."/>
            <person name="Ottilar R.P."/>
            <person name="Salamov A.A."/>
            <person name="Schneeberger K."/>
            <person name="Spannagl M."/>
            <person name="Wang X."/>
            <person name="Yang L."/>
            <person name="Nasrallah M.E."/>
            <person name="Bergelson J."/>
            <person name="Carrington J.C."/>
            <person name="Gaut B.S."/>
            <person name="Schmutz J."/>
            <person name="Mayer K.F.X."/>
            <person name="Van de Peer Y."/>
            <person name="Grigoriev I.V."/>
            <person name="Nordborg M."/>
            <person name="Weigel D."/>
            <person name="Guo Y.-L."/>
        </authorList>
    </citation>
    <scope>NUCLEOTIDE SEQUENCE [LARGE SCALE GENOMIC DNA]</scope>
    <source>
        <strain evidence="3">cv. MN47</strain>
    </source>
</reference>
<keyword evidence="1" id="KW-0472">Membrane</keyword>
<evidence type="ECO:0000256" key="1">
    <source>
        <dbReference type="SAM" id="Phobius"/>
    </source>
</evidence>
<feature type="transmembrane region" description="Helical" evidence="1">
    <location>
        <begin position="7"/>
        <end position="29"/>
    </location>
</feature>
<sequence>MAALKTTILIIFGFYLSCMLLVGIFGVQVESCRTDEECRLLCSDEGAECILRVCNCSKLKVETEPTKAKRCKTDRDCPVSHPCPKDYYYACLNNGECTCIAV</sequence>
<dbReference type="KEGG" id="aly:9319407"/>
<dbReference type="eggNOG" id="KOG1075">
    <property type="taxonomic scope" value="Eukaryota"/>
</dbReference>